<comment type="subcellular location">
    <subcellularLocation>
        <location evidence="1">Mitochondrion inner membrane</location>
        <topology evidence="1">Peripheral membrane protein</topology>
        <orientation evidence="1">Matrix side</orientation>
    </subcellularLocation>
</comment>
<reference evidence="9 10" key="1">
    <citation type="journal article" date="2011" name="Proc. Natl. Acad. Sci. U.S.A.">
        <title>Genome and transcriptome analyses of the mountain pine beetle-fungal symbiont Grosmannia clavigera, a lodgepole pine pathogen.</title>
        <authorList>
            <person name="DiGuistini S."/>
            <person name="Wang Y."/>
            <person name="Liao N.Y."/>
            <person name="Taylor G."/>
            <person name="Tanguay P."/>
            <person name="Feau N."/>
            <person name="Henrissat B."/>
            <person name="Chan S.K."/>
            <person name="Hesse-Orce U."/>
            <person name="Alamouti S.M."/>
            <person name="Tsui C.K.M."/>
            <person name="Docking R.T."/>
            <person name="Levasseur A."/>
            <person name="Haridas S."/>
            <person name="Robertson G."/>
            <person name="Birol I."/>
            <person name="Holt R.A."/>
            <person name="Marra M.A."/>
            <person name="Hamelin R.C."/>
            <person name="Hirst M."/>
            <person name="Jones S.J.M."/>
            <person name="Bohlmann J."/>
            <person name="Breuil C."/>
        </authorList>
    </citation>
    <scope>NUCLEOTIDE SEQUENCE [LARGE SCALE GENOMIC DNA]</scope>
    <source>
        <strain evidence="10">kw1407 / UAMH 11150</strain>
    </source>
</reference>
<dbReference type="GO" id="GO:0005743">
    <property type="term" value="C:mitochondrial inner membrane"/>
    <property type="evidence" value="ECO:0007669"/>
    <property type="project" value="UniProtKB-SubCell"/>
</dbReference>
<keyword evidence="3" id="KW-0813">Transport</keyword>
<evidence type="ECO:0000256" key="2">
    <source>
        <dbReference type="ARBA" id="ARBA00009508"/>
    </source>
</evidence>
<dbReference type="HOGENOM" id="CLU_111660_0_1_1"/>
<dbReference type="PANTHER" id="PTHR12964">
    <property type="entry name" value="NADH-UBIQUINONE OXIDOREDUCTASE B14 SUBUNIT"/>
    <property type="match status" value="1"/>
</dbReference>
<dbReference type="PIRSF" id="PIRSF006643">
    <property type="entry name" value="NDUA6"/>
    <property type="match status" value="1"/>
</dbReference>
<evidence type="ECO:0000256" key="7">
    <source>
        <dbReference type="ARBA" id="ARBA00023128"/>
    </source>
</evidence>
<keyword evidence="7" id="KW-0496">Mitochondrion</keyword>
<accession>F0XI65</accession>
<dbReference type="Proteomes" id="UP000007796">
    <property type="component" value="Unassembled WGS sequence"/>
</dbReference>
<dbReference type="AlphaFoldDB" id="F0XI65"/>
<comment type="similarity">
    <text evidence="2">Belongs to the complex I LYR family.</text>
</comment>
<dbReference type="InParanoid" id="F0XI65"/>
<sequence length="124" mass="14721">MAISPSEFARVTRQSTSWAEARRRVLSAYREWIRAAPEIQTMYQVPLPVAVVRTRIRQEFERHRFVNKLPVVDVLLFQSSADYQETRNFWRQTPHVMAFFKEETIRGEKKLPSSFMQGFLEGRN</sequence>
<keyword evidence="5" id="KW-0999">Mitochondrion inner membrane</keyword>
<keyword evidence="4" id="KW-0679">Respiratory chain</keyword>
<dbReference type="GeneID" id="25975833"/>
<dbReference type="InterPro" id="IPR045299">
    <property type="entry name" value="Complex1_LYR_NDUFA6_LYRM6"/>
</dbReference>
<protein>
    <submittedName>
        <fullName evidence="9">NADH-ubiquinone oxidoreductase b14</fullName>
    </submittedName>
</protein>
<name>F0XI65_GROCL</name>
<dbReference type="InterPro" id="IPR016488">
    <property type="entry name" value="NADH_Ub_cplx-1_asu_su-6"/>
</dbReference>
<evidence type="ECO:0000256" key="4">
    <source>
        <dbReference type="ARBA" id="ARBA00022660"/>
    </source>
</evidence>
<keyword evidence="10" id="KW-1185">Reference proteome</keyword>
<evidence type="ECO:0000256" key="8">
    <source>
        <dbReference type="ARBA" id="ARBA00023136"/>
    </source>
</evidence>
<evidence type="ECO:0000256" key="1">
    <source>
        <dbReference type="ARBA" id="ARBA00004443"/>
    </source>
</evidence>
<evidence type="ECO:0000313" key="9">
    <source>
        <dbReference type="EMBL" id="EFX02874.1"/>
    </source>
</evidence>
<keyword evidence="6" id="KW-0249">Electron transport</keyword>
<evidence type="ECO:0000256" key="6">
    <source>
        <dbReference type="ARBA" id="ARBA00022982"/>
    </source>
</evidence>
<keyword evidence="9" id="KW-0830">Ubiquinone</keyword>
<keyword evidence="8" id="KW-0472">Membrane</keyword>
<dbReference type="eggNOG" id="KOG3426">
    <property type="taxonomic scope" value="Eukaryota"/>
</dbReference>
<dbReference type="RefSeq" id="XP_014172356.1">
    <property type="nucleotide sequence ID" value="XM_014316881.1"/>
</dbReference>
<dbReference type="STRING" id="655863.F0XI65"/>
<proteinExistence type="inferred from homology"/>
<gene>
    <name evidence="9" type="ORF">CMQ_2803</name>
</gene>
<dbReference type="GO" id="GO:0045271">
    <property type="term" value="C:respiratory chain complex I"/>
    <property type="evidence" value="ECO:0007669"/>
    <property type="project" value="InterPro"/>
</dbReference>
<evidence type="ECO:0000256" key="3">
    <source>
        <dbReference type="ARBA" id="ARBA00022448"/>
    </source>
</evidence>
<dbReference type="CDD" id="cd20266">
    <property type="entry name" value="Complex1_LYR_NDUFA6_LYRM6"/>
    <property type="match status" value="1"/>
</dbReference>
<dbReference type="Pfam" id="PF13233">
    <property type="entry name" value="Complex1_LYR_2"/>
    <property type="match status" value="1"/>
</dbReference>
<dbReference type="EMBL" id="GL629769">
    <property type="protein sequence ID" value="EFX02874.1"/>
    <property type="molecule type" value="Genomic_DNA"/>
</dbReference>
<organism evidence="10">
    <name type="scientific">Grosmannia clavigera (strain kw1407 / UAMH 11150)</name>
    <name type="common">Blue stain fungus</name>
    <name type="synonym">Graphiocladiella clavigera</name>
    <dbReference type="NCBI Taxonomy" id="655863"/>
    <lineage>
        <taxon>Eukaryota</taxon>
        <taxon>Fungi</taxon>
        <taxon>Dikarya</taxon>
        <taxon>Ascomycota</taxon>
        <taxon>Pezizomycotina</taxon>
        <taxon>Sordariomycetes</taxon>
        <taxon>Sordariomycetidae</taxon>
        <taxon>Ophiostomatales</taxon>
        <taxon>Ophiostomataceae</taxon>
        <taxon>Leptographium</taxon>
    </lineage>
</organism>
<dbReference type="OrthoDB" id="14535at2759"/>
<evidence type="ECO:0000256" key="5">
    <source>
        <dbReference type="ARBA" id="ARBA00022792"/>
    </source>
</evidence>
<dbReference type="PANTHER" id="PTHR12964:SF0">
    <property type="entry name" value="NADH DEHYDROGENASE [UBIQUINONE] 1 ALPHA SUBCOMPLEX SUBUNIT 6"/>
    <property type="match status" value="1"/>
</dbReference>
<dbReference type="GO" id="GO:0006979">
    <property type="term" value="P:response to oxidative stress"/>
    <property type="evidence" value="ECO:0007669"/>
    <property type="project" value="TreeGrafter"/>
</dbReference>
<evidence type="ECO:0000313" key="10">
    <source>
        <dbReference type="Proteomes" id="UP000007796"/>
    </source>
</evidence>